<reference evidence="9 10" key="1">
    <citation type="submission" date="2020-04" db="EMBL/GenBank/DDBJ databases">
        <authorList>
            <person name="Klaysubun C."/>
            <person name="Duangmal K."/>
            <person name="Lipun K."/>
        </authorList>
    </citation>
    <scope>NUCLEOTIDE SEQUENCE [LARGE SCALE GENOMIC DNA]</scope>
    <source>
        <strain evidence="9 10">K10HN5</strain>
    </source>
</reference>
<dbReference type="InterPro" id="IPR046373">
    <property type="entry name" value="Acyl-CoA_Oxase/DH_mid-dom_sf"/>
</dbReference>
<evidence type="ECO:0000256" key="1">
    <source>
        <dbReference type="ARBA" id="ARBA00001974"/>
    </source>
</evidence>
<dbReference type="Gene3D" id="2.40.110.10">
    <property type="entry name" value="Butyryl-CoA Dehydrogenase, subunit A, domain 2"/>
    <property type="match status" value="1"/>
</dbReference>
<evidence type="ECO:0000259" key="8">
    <source>
        <dbReference type="Pfam" id="PF02771"/>
    </source>
</evidence>
<evidence type="ECO:0000256" key="5">
    <source>
        <dbReference type="RuleBase" id="RU362125"/>
    </source>
</evidence>
<dbReference type="Proteomes" id="UP000820669">
    <property type="component" value="Unassembled WGS sequence"/>
</dbReference>
<comment type="cofactor">
    <cofactor evidence="1 5">
        <name>FAD</name>
        <dbReference type="ChEBI" id="CHEBI:57692"/>
    </cofactor>
</comment>
<dbReference type="InterPro" id="IPR006091">
    <property type="entry name" value="Acyl-CoA_Oxase/DH_mid-dom"/>
</dbReference>
<feature type="domain" description="Acyl-CoA dehydrogenase/oxidase C-terminal" evidence="6">
    <location>
        <begin position="228"/>
        <end position="376"/>
    </location>
</feature>
<keyword evidence="4 5" id="KW-0274">FAD</keyword>
<dbReference type="RefSeq" id="WP_169384584.1">
    <property type="nucleotide sequence ID" value="NZ_JAAXLA010000074.1"/>
</dbReference>
<dbReference type="InterPro" id="IPR009100">
    <property type="entry name" value="AcylCoA_DH/oxidase_NM_dom_sf"/>
</dbReference>
<dbReference type="Pfam" id="PF02771">
    <property type="entry name" value="Acyl-CoA_dh_N"/>
    <property type="match status" value="1"/>
</dbReference>
<dbReference type="PIRSF" id="PIRSF016578">
    <property type="entry name" value="HsaA"/>
    <property type="match status" value="1"/>
</dbReference>
<dbReference type="InterPro" id="IPR036250">
    <property type="entry name" value="AcylCo_DH-like_C"/>
</dbReference>
<dbReference type="InterPro" id="IPR013786">
    <property type="entry name" value="AcylCoA_DH/ox_N"/>
</dbReference>
<dbReference type="PANTHER" id="PTHR43884">
    <property type="entry name" value="ACYL-COA DEHYDROGENASE"/>
    <property type="match status" value="1"/>
</dbReference>
<dbReference type="InterPro" id="IPR037069">
    <property type="entry name" value="AcylCoA_DH/ox_N_sf"/>
</dbReference>
<name>A0ABX1SHT0_9PSEU</name>
<protein>
    <submittedName>
        <fullName evidence="9">Acyl-CoA/acyl-ACP dehydrogenase</fullName>
    </submittedName>
</protein>
<keyword evidence="5" id="KW-0560">Oxidoreductase</keyword>
<keyword evidence="3 5" id="KW-0285">Flavoprotein</keyword>
<dbReference type="Pfam" id="PF00441">
    <property type="entry name" value="Acyl-CoA_dh_1"/>
    <property type="match status" value="1"/>
</dbReference>
<dbReference type="SUPFAM" id="SSF47203">
    <property type="entry name" value="Acyl-CoA dehydrogenase C-terminal domain-like"/>
    <property type="match status" value="1"/>
</dbReference>
<evidence type="ECO:0000256" key="3">
    <source>
        <dbReference type="ARBA" id="ARBA00022630"/>
    </source>
</evidence>
<comment type="similarity">
    <text evidence="2 5">Belongs to the acyl-CoA dehydrogenase family.</text>
</comment>
<evidence type="ECO:0000313" key="9">
    <source>
        <dbReference type="EMBL" id="NMI01124.1"/>
    </source>
</evidence>
<comment type="caution">
    <text evidence="9">The sequence shown here is derived from an EMBL/GenBank/DDBJ whole genome shotgun (WGS) entry which is preliminary data.</text>
</comment>
<gene>
    <name evidence="9" type="ORF">HF526_28050</name>
</gene>
<evidence type="ECO:0000256" key="4">
    <source>
        <dbReference type="ARBA" id="ARBA00022827"/>
    </source>
</evidence>
<dbReference type="InterPro" id="IPR009075">
    <property type="entry name" value="AcylCo_DH/oxidase_C"/>
</dbReference>
<dbReference type="PANTHER" id="PTHR43884:SF12">
    <property type="entry name" value="ISOVALERYL-COA DEHYDROGENASE, MITOCHONDRIAL-RELATED"/>
    <property type="match status" value="1"/>
</dbReference>
<evidence type="ECO:0000259" key="6">
    <source>
        <dbReference type="Pfam" id="PF00441"/>
    </source>
</evidence>
<evidence type="ECO:0000313" key="10">
    <source>
        <dbReference type="Proteomes" id="UP000820669"/>
    </source>
</evidence>
<keyword evidence="10" id="KW-1185">Reference proteome</keyword>
<sequence length="378" mass="41862">MDFRLTDEQQLWKDTLHLFMEKEVGREYTRKHDESREFPEEAYRKIADRGWLGLLVPEELGGLDADPVMYAIFCEAIAKYSLDFAACVMTSMFTATNIAHHGTDEQKEKYLPGFLAGDIKFSVSISEPGAGSDAAAVSTKAELQDGHWVLNGNKTWCSGAHLPGTVITVLARTSPERHRGLSLILVPNTTEGVDIRKLNTIVRRSLGTTEIFLTDARVPEGNIIGGPGDGWTIIGNHLEWERLSLAASYVGNARTALDDTITYTKGRTQFGRPLSSFQVLKHRMAENECEVEAARLLVYNAATKMQRGERAIKEVSMAKVFAADVAFKTSFNGMQALGGYAQLPEYDMERYFREAKHAMVGGGASEIQRSIIAKEMGL</sequence>
<evidence type="ECO:0000259" key="7">
    <source>
        <dbReference type="Pfam" id="PF02770"/>
    </source>
</evidence>
<dbReference type="Gene3D" id="1.20.140.10">
    <property type="entry name" value="Butyryl-CoA Dehydrogenase, subunit A, domain 3"/>
    <property type="match status" value="1"/>
</dbReference>
<proteinExistence type="inferred from homology"/>
<accession>A0ABX1SHT0</accession>
<dbReference type="Pfam" id="PF02770">
    <property type="entry name" value="Acyl-CoA_dh_M"/>
    <property type="match status" value="1"/>
</dbReference>
<dbReference type="EMBL" id="JAAXLA010000074">
    <property type="protein sequence ID" value="NMI01124.1"/>
    <property type="molecule type" value="Genomic_DNA"/>
</dbReference>
<evidence type="ECO:0000256" key="2">
    <source>
        <dbReference type="ARBA" id="ARBA00009347"/>
    </source>
</evidence>
<organism evidence="9 10">
    <name type="scientific">Pseudonocardia acidicola</name>
    <dbReference type="NCBI Taxonomy" id="2724939"/>
    <lineage>
        <taxon>Bacteria</taxon>
        <taxon>Bacillati</taxon>
        <taxon>Actinomycetota</taxon>
        <taxon>Actinomycetes</taxon>
        <taxon>Pseudonocardiales</taxon>
        <taxon>Pseudonocardiaceae</taxon>
        <taxon>Pseudonocardia</taxon>
    </lineage>
</organism>
<feature type="domain" description="Acyl-CoA dehydrogenase/oxidase N-terminal" evidence="8">
    <location>
        <begin position="6"/>
        <end position="118"/>
    </location>
</feature>
<dbReference type="SUPFAM" id="SSF56645">
    <property type="entry name" value="Acyl-CoA dehydrogenase NM domain-like"/>
    <property type="match status" value="1"/>
</dbReference>
<dbReference type="Gene3D" id="1.10.540.10">
    <property type="entry name" value="Acyl-CoA dehydrogenase/oxidase, N-terminal domain"/>
    <property type="match status" value="1"/>
</dbReference>
<feature type="domain" description="Acyl-CoA oxidase/dehydrogenase middle" evidence="7">
    <location>
        <begin position="123"/>
        <end position="215"/>
    </location>
</feature>